<keyword evidence="1" id="KW-1133">Transmembrane helix</keyword>
<accession>A0A9N7TPD4</accession>
<organism evidence="2 3">
    <name type="scientific">Pleuronectes platessa</name>
    <name type="common">European plaice</name>
    <dbReference type="NCBI Taxonomy" id="8262"/>
    <lineage>
        <taxon>Eukaryota</taxon>
        <taxon>Metazoa</taxon>
        <taxon>Chordata</taxon>
        <taxon>Craniata</taxon>
        <taxon>Vertebrata</taxon>
        <taxon>Euteleostomi</taxon>
        <taxon>Actinopterygii</taxon>
        <taxon>Neopterygii</taxon>
        <taxon>Teleostei</taxon>
        <taxon>Neoteleostei</taxon>
        <taxon>Acanthomorphata</taxon>
        <taxon>Carangaria</taxon>
        <taxon>Pleuronectiformes</taxon>
        <taxon>Pleuronectoidei</taxon>
        <taxon>Pleuronectidae</taxon>
        <taxon>Pleuronectes</taxon>
    </lineage>
</organism>
<dbReference type="InterPro" id="IPR036179">
    <property type="entry name" value="Ig-like_dom_sf"/>
</dbReference>
<dbReference type="SUPFAM" id="SSF48726">
    <property type="entry name" value="Immunoglobulin"/>
    <property type="match status" value="1"/>
</dbReference>
<keyword evidence="1" id="KW-0472">Membrane</keyword>
<dbReference type="Proteomes" id="UP001153269">
    <property type="component" value="Unassembled WGS sequence"/>
</dbReference>
<gene>
    <name evidence="2" type="ORF">PLEPLA_LOCUS3511</name>
</gene>
<reference evidence="2" key="1">
    <citation type="submission" date="2020-03" db="EMBL/GenBank/DDBJ databases">
        <authorList>
            <person name="Weist P."/>
        </authorList>
    </citation>
    <scope>NUCLEOTIDE SEQUENCE</scope>
</reference>
<dbReference type="Gene3D" id="2.60.40.10">
    <property type="entry name" value="Immunoglobulins"/>
    <property type="match status" value="1"/>
</dbReference>
<feature type="transmembrane region" description="Helical" evidence="1">
    <location>
        <begin position="87"/>
        <end position="107"/>
    </location>
</feature>
<keyword evidence="1" id="KW-0812">Transmembrane</keyword>
<evidence type="ECO:0000256" key="1">
    <source>
        <dbReference type="SAM" id="Phobius"/>
    </source>
</evidence>
<dbReference type="AlphaFoldDB" id="A0A9N7TPD4"/>
<comment type="caution">
    <text evidence="2">The sequence shown here is derived from an EMBL/GenBank/DDBJ whole genome shotgun (WGS) entry which is preliminary data.</text>
</comment>
<protein>
    <submittedName>
        <fullName evidence="2">Uncharacterized protein</fullName>
    </submittedName>
</protein>
<evidence type="ECO:0000313" key="3">
    <source>
        <dbReference type="Proteomes" id="UP001153269"/>
    </source>
</evidence>
<name>A0A9N7TPD4_PLEPL</name>
<sequence>MENTVFTGFKNSEEPQPGLIYTHGDRNHQCERKPDTQTHTCVYNLSMERLNRSHAGTYYCAVAACGHIVFGDGTKVDFEEVVDYLPLVYFLSGALAFTTILVVSLAYTAQRAFKTNCCQGSDPHAASSKINAKDEQNEDDPCYIAHREIQMNRSRGQRDDTWSECVYLSVRQ</sequence>
<keyword evidence="3" id="KW-1185">Reference proteome</keyword>
<evidence type="ECO:0000313" key="2">
    <source>
        <dbReference type="EMBL" id="CAB1415793.1"/>
    </source>
</evidence>
<dbReference type="EMBL" id="CADEAL010000175">
    <property type="protein sequence ID" value="CAB1415793.1"/>
    <property type="molecule type" value="Genomic_DNA"/>
</dbReference>
<dbReference type="InterPro" id="IPR013783">
    <property type="entry name" value="Ig-like_fold"/>
</dbReference>
<proteinExistence type="predicted"/>